<comment type="caution">
    <text evidence="2">The sequence shown here is derived from an EMBL/GenBank/DDBJ whole genome shotgun (WGS) entry which is preliminary data.</text>
</comment>
<dbReference type="RefSeq" id="WP_149100369.1">
    <property type="nucleotide sequence ID" value="NZ_BMMG01000008.1"/>
</dbReference>
<proteinExistence type="predicted"/>
<reference evidence="2 4" key="2">
    <citation type="submission" date="2019-09" db="EMBL/GenBank/DDBJ databases">
        <title>A bacterium isolated from glacier soil.</title>
        <authorList>
            <person name="Liu Q."/>
        </authorList>
    </citation>
    <scope>NUCLEOTIDE SEQUENCE [LARGE SCALE GENOMIC DNA]</scope>
    <source>
        <strain evidence="2 4">MDT1-10-3</strain>
    </source>
</reference>
<dbReference type="SUPFAM" id="SSF109854">
    <property type="entry name" value="DinB/YfiT-like putative metalloenzymes"/>
    <property type="match status" value="1"/>
</dbReference>
<dbReference type="Proteomes" id="UP000323866">
    <property type="component" value="Unassembled WGS sequence"/>
</dbReference>
<dbReference type="EMBL" id="JBGOGF010000011">
    <property type="protein sequence ID" value="MFA1773174.1"/>
    <property type="molecule type" value="Genomic_DNA"/>
</dbReference>
<reference evidence="2 4" key="1">
    <citation type="submission" date="2019-07" db="EMBL/GenBank/DDBJ databases">
        <authorList>
            <person name="Qu J.-H."/>
        </authorList>
    </citation>
    <scope>NUCLEOTIDE SEQUENCE [LARGE SCALE GENOMIC DNA]</scope>
    <source>
        <strain evidence="2 4">MDT1-10-3</strain>
    </source>
</reference>
<dbReference type="InterPro" id="IPR024775">
    <property type="entry name" value="DinB-like"/>
</dbReference>
<reference evidence="3 5" key="3">
    <citation type="submission" date="2024-08" db="EMBL/GenBank/DDBJ databases">
        <authorList>
            <person name="Wei W."/>
        </authorList>
    </citation>
    <scope>NUCLEOTIDE SEQUENCE [LARGE SCALE GENOMIC DNA]</scope>
    <source>
        <strain evidence="3 5">XU2</strain>
    </source>
</reference>
<evidence type="ECO:0000313" key="4">
    <source>
        <dbReference type="Proteomes" id="UP000323866"/>
    </source>
</evidence>
<accession>A0A5M8Q7V5</accession>
<dbReference type="OrthoDB" id="679284at2"/>
<organism evidence="2 4">
    <name type="scientific">Rufibacter glacialis</name>
    <dbReference type="NCBI Taxonomy" id="1259555"/>
    <lineage>
        <taxon>Bacteria</taxon>
        <taxon>Pseudomonadati</taxon>
        <taxon>Bacteroidota</taxon>
        <taxon>Cytophagia</taxon>
        <taxon>Cytophagales</taxon>
        <taxon>Hymenobacteraceae</taxon>
        <taxon>Rufibacter</taxon>
    </lineage>
</organism>
<dbReference type="Pfam" id="PF12867">
    <property type="entry name" value="DinB_2"/>
    <property type="match status" value="1"/>
</dbReference>
<evidence type="ECO:0000313" key="3">
    <source>
        <dbReference type="EMBL" id="MFA1773174.1"/>
    </source>
</evidence>
<dbReference type="InterPro" id="IPR034660">
    <property type="entry name" value="DinB/YfiT-like"/>
</dbReference>
<name>A0A5M8Q7V5_9BACT</name>
<evidence type="ECO:0000259" key="1">
    <source>
        <dbReference type="Pfam" id="PF12867"/>
    </source>
</evidence>
<evidence type="ECO:0000313" key="5">
    <source>
        <dbReference type="Proteomes" id="UP001570846"/>
    </source>
</evidence>
<protein>
    <submittedName>
        <fullName evidence="2">DinB family protein</fullName>
    </submittedName>
</protein>
<dbReference type="Gene3D" id="1.20.120.450">
    <property type="entry name" value="dinb family like domain"/>
    <property type="match status" value="1"/>
</dbReference>
<sequence length="173" mass="20448">MLLDDFNNTIDKWLTDLQRYDLDKLRTKPDTAGWSMGQLYMHLIEETTWYLEQIEVCFISKVNPALTMKENAKPIFYNNSFPNEIIKGDPFISDHVKQPTDWKTVQADFQKLKEEVNEIWLKIETAESPGKAEHPGLGFFSPVEWFQYAEMHMQHHLKQKERIHNFLSTKTAQ</sequence>
<dbReference type="Proteomes" id="UP001570846">
    <property type="component" value="Unassembled WGS sequence"/>
</dbReference>
<dbReference type="EMBL" id="VKKZ01000025">
    <property type="protein sequence ID" value="KAA6430712.1"/>
    <property type="molecule type" value="Genomic_DNA"/>
</dbReference>
<dbReference type="AlphaFoldDB" id="A0A5M8Q7V5"/>
<gene>
    <name evidence="3" type="ORF">ACD591_17875</name>
    <name evidence="2" type="ORF">FOE74_19795</name>
</gene>
<feature type="domain" description="DinB-like" evidence="1">
    <location>
        <begin position="17"/>
        <end position="159"/>
    </location>
</feature>
<evidence type="ECO:0000313" key="2">
    <source>
        <dbReference type="EMBL" id="KAA6430712.1"/>
    </source>
</evidence>
<keyword evidence="5" id="KW-1185">Reference proteome</keyword>